<dbReference type="NCBIfam" id="NF006825">
    <property type="entry name" value="PRK09347.1-2"/>
    <property type="match status" value="1"/>
</dbReference>
<evidence type="ECO:0000313" key="14">
    <source>
        <dbReference type="EMBL" id="KAJ4344352.1"/>
    </source>
</evidence>
<comment type="caution">
    <text evidence="14">The sequence shown here is derived from an EMBL/GenBank/DDBJ whole genome shotgun (WGS) entry which is preliminary data.</text>
</comment>
<evidence type="ECO:0000256" key="8">
    <source>
        <dbReference type="ARBA" id="ARBA00022909"/>
    </source>
</evidence>
<comment type="similarity">
    <text evidence="2">Belongs to the GTP cyclohydrolase I family.</text>
</comment>
<feature type="domain" description="GTP cyclohydrolase I" evidence="13">
    <location>
        <begin position="77"/>
        <end position="252"/>
    </location>
</feature>
<keyword evidence="6" id="KW-0547">Nucleotide-binding</keyword>
<dbReference type="GO" id="GO:0046656">
    <property type="term" value="P:folic acid biosynthetic process"/>
    <property type="evidence" value="ECO:0007669"/>
    <property type="project" value="UniProtKB-KW"/>
</dbReference>
<comment type="function">
    <text evidence="11">GTP cyclohydrolase 1 is the first enzyme in the biosynthetic pathway leading to folic acid.</text>
</comment>
<evidence type="ECO:0000256" key="6">
    <source>
        <dbReference type="ARBA" id="ARBA00022741"/>
    </source>
</evidence>
<name>A0A9W9C4P6_9PLEO</name>
<evidence type="ECO:0000256" key="7">
    <source>
        <dbReference type="ARBA" id="ARBA00022801"/>
    </source>
</evidence>
<dbReference type="Gene3D" id="3.30.1130.10">
    <property type="match status" value="1"/>
</dbReference>
<evidence type="ECO:0000256" key="4">
    <source>
        <dbReference type="ARBA" id="ARBA00017272"/>
    </source>
</evidence>
<gene>
    <name evidence="14" type="primary">GCH1_2</name>
    <name evidence="14" type="ORF">N0V89_012092</name>
</gene>
<dbReference type="GO" id="GO:0008270">
    <property type="term" value="F:zinc ion binding"/>
    <property type="evidence" value="ECO:0007669"/>
    <property type="project" value="TreeGrafter"/>
</dbReference>
<dbReference type="FunFam" id="3.30.1130.10:FF:000012">
    <property type="entry name" value="GTP cyclohydrolase 1"/>
    <property type="match status" value="1"/>
</dbReference>
<dbReference type="EC" id="3.5.4.16" evidence="3"/>
<proteinExistence type="inferred from homology"/>
<evidence type="ECO:0000256" key="12">
    <source>
        <dbReference type="SAM" id="MobiDB-lite"/>
    </source>
</evidence>
<evidence type="ECO:0000256" key="3">
    <source>
        <dbReference type="ARBA" id="ARBA00012715"/>
    </source>
</evidence>
<keyword evidence="5" id="KW-0021">Allosteric enzyme</keyword>
<keyword evidence="9" id="KW-0342">GTP-binding</keyword>
<dbReference type="GO" id="GO:0006729">
    <property type="term" value="P:tetrahydrobiopterin biosynthetic process"/>
    <property type="evidence" value="ECO:0007669"/>
    <property type="project" value="TreeGrafter"/>
</dbReference>
<dbReference type="InterPro" id="IPR043134">
    <property type="entry name" value="GTP-CH-I_N"/>
</dbReference>
<evidence type="ECO:0000256" key="9">
    <source>
        <dbReference type="ARBA" id="ARBA00023134"/>
    </source>
</evidence>
<dbReference type="PANTHER" id="PTHR11109">
    <property type="entry name" value="GTP CYCLOHYDROLASE I"/>
    <property type="match status" value="1"/>
</dbReference>
<keyword evidence="15" id="KW-1185">Reference proteome</keyword>
<dbReference type="Proteomes" id="UP001140513">
    <property type="component" value="Unassembled WGS sequence"/>
</dbReference>
<dbReference type="GO" id="GO:0005525">
    <property type="term" value="F:GTP binding"/>
    <property type="evidence" value="ECO:0007669"/>
    <property type="project" value="UniProtKB-KW"/>
</dbReference>
<dbReference type="PROSITE" id="PS00860">
    <property type="entry name" value="GTP_CYCLOHYDROL_1_2"/>
    <property type="match status" value="1"/>
</dbReference>
<evidence type="ECO:0000313" key="15">
    <source>
        <dbReference type="Proteomes" id="UP001140513"/>
    </source>
</evidence>
<keyword evidence="7 14" id="KW-0378">Hydrolase</keyword>
<dbReference type="CDD" id="cd00642">
    <property type="entry name" value="GTP_cyclohydro1"/>
    <property type="match status" value="1"/>
</dbReference>
<dbReference type="Gene3D" id="1.10.286.10">
    <property type="match status" value="1"/>
</dbReference>
<dbReference type="RefSeq" id="XP_056064804.1">
    <property type="nucleotide sequence ID" value="XM_056220817.1"/>
</dbReference>
<dbReference type="GO" id="GO:0046654">
    <property type="term" value="P:tetrahydrofolate biosynthetic process"/>
    <property type="evidence" value="ECO:0007669"/>
    <property type="project" value="InterPro"/>
</dbReference>
<organism evidence="14 15">
    <name type="scientific">Didymosphaeria variabile</name>
    <dbReference type="NCBI Taxonomy" id="1932322"/>
    <lineage>
        <taxon>Eukaryota</taxon>
        <taxon>Fungi</taxon>
        <taxon>Dikarya</taxon>
        <taxon>Ascomycota</taxon>
        <taxon>Pezizomycotina</taxon>
        <taxon>Dothideomycetes</taxon>
        <taxon>Pleosporomycetidae</taxon>
        <taxon>Pleosporales</taxon>
        <taxon>Massarineae</taxon>
        <taxon>Didymosphaeriaceae</taxon>
        <taxon>Didymosphaeria</taxon>
    </lineage>
</organism>
<dbReference type="PANTHER" id="PTHR11109:SF7">
    <property type="entry name" value="GTP CYCLOHYDROLASE 1"/>
    <property type="match status" value="1"/>
</dbReference>
<accession>A0A9W9C4P6</accession>
<comment type="pathway">
    <text evidence="1">Cofactor biosynthesis; 7,8-dihydroneopterin triphosphate biosynthesis; 7,8-dihydroneopterin triphosphate from GTP: step 1/1.</text>
</comment>
<dbReference type="InterPro" id="IPR043133">
    <property type="entry name" value="GTP-CH-I_C/QueF"/>
</dbReference>
<dbReference type="InterPro" id="IPR001474">
    <property type="entry name" value="GTP_CycHdrlase_I"/>
</dbReference>
<evidence type="ECO:0000256" key="1">
    <source>
        <dbReference type="ARBA" id="ARBA00005080"/>
    </source>
</evidence>
<dbReference type="GeneID" id="80915622"/>
<dbReference type="OrthoDB" id="4966at2759"/>
<dbReference type="SUPFAM" id="SSF55620">
    <property type="entry name" value="Tetrahydrobiopterin biosynthesis enzymes-like"/>
    <property type="match status" value="1"/>
</dbReference>
<sequence>MDSRDGHNECHIFYSDVDTLNENDFSKAFPGTIHAESANTQHDPIDLDGLSWPGKGTRKRKEATNQEKEEQLAKLSGAVRTILECIGEDPDREGLLDTPDRYAKAFLFFTQGYEENLRGILNGAVFDEDHHELVMVTDIDVFSLCEHHLVPFTGKIHVGYIPNGRVIGLSKLARIAEMFSRRLQVQERLTKQVALALSEVLQPQGVAVVVESSHLCMTMRGVQKIGATTTTMSMLGCMRSTAKIREQFLNRINQK</sequence>
<dbReference type="Pfam" id="PF01227">
    <property type="entry name" value="GTP_cyclohydroI"/>
    <property type="match status" value="1"/>
</dbReference>
<dbReference type="AlphaFoldDB" id="A0A9W9C4P6"/>
<dbReference type="EMBL" id="JAPEUX010000010">
    <property type="protein sequence ID" value="KAJ4344352.1"/>
    <property type="molecule type" value="Genomic_DNA"/>
</dbReference>
<protein>
    <recommendedName>
        <fullName evidence="4">GTP cyclohydrolase 1</fullName>
        <ecNumber evidence="3">3.5.4.16</ecNumber>
    </recommendedName>
    <alternativeName>
        <fullName evidence="10">GTP cyclohydrolase I</fullName>
    </alternativeName>
</protein>
<dbReference type="HAMAP" id="MF_00223">
    <property type="entry name" value="FolE"/>
    <property type="match status" value="1"/>
</dbReference>
<dbReference type="GO" id="GO:0005737">
    <property type="term" value="C:cytoplasm"/>
    <property type="evidence" value="ECO:0007669"/>
    <property type="project" value="TreeGrafter"/>
</dbReference>
<evidence type="ECO:0000256" key="10">
    <source>
        <dbReference type="ARBA" id="ARBA00030854"/>
    </source>
</evidence>
<dbReference type="InterPro" id="IPR018234">
    <property type="entry name" value="GTP_CycHdrlase_I_CS"/>
</dbReference>
<dbReference type="NCBIfam" id="TIGR00063">
    <property type="entry name" value="folE"/>
    <property type="match status" value="1"/>
</dbReference>
<evidence type="ECO:0000256" key="5">
    <source>
        <dbReference type="ARBA" id="ARBA00022533"/>
    </source>
</evidence>
<evidence type="ECO:0000256" key="11">
    <source>
        <dbReference type="ARBA" id="ARBA00055676"/>
    </source>
</evidence>
<dbReference type="FunFam" id="1.10.286.10:FF:000003">
    <property type="entry name" value="GTP cyclohydrolase 1"/>
    <property type="match status" value="1"/>
</dbReference>
<reference evidence="14" key="1">
    <citation type="submission" date="2022-10" db="EMBL/GenBank/DDBJ databases">
        <title>Tapping the CABI collections for fungal endophytes: first genome assemblies for Collariella, Neodidymelliopsis, Ascochyta clinopodiicola, Didymella pomorum, Didymosphaeria variabile, Neocosmospora piperis and Neocucurbitaria cava.</title>
        <authorList>
            <person name="Hill R."/>
        </authorList>
    </citation>
    <scope>NUCLEOTIDE SEQUENCE</scope>
    <source>
        <strain evidence="14">IMI 356815</strain>
    </source>
</reference>
<dbReference type="NCBIfam" id="NF006826">
    <property type="entry name" value="PRK09347.1-3"/>
    <property type="match status" value="1"/>
</dbReference>
<feature type="region of interest" description="Disordered" evidence="12">
    <location>
        <begin position="36"/>
        <end position="70"/>
    </location>
</feature>
<dbReference type="GO" id="GO:0003934">
    <property type="term" value="F:GTP cyclohydrolase I activity"/>
    <property type="evidence" value="ECO:0007669"/>
    <property type="project" value="UniProtKB-EC"/>
</dbReference>
<evidence type="ECO:0000259" key="13">
    <source>
        <dbReference type="Pfam" id="PF01227"/>
    </source>
</evidence>
<evidence type="ECO:0000256" key="2">
    <source>
        <dbReference type="ARBA" id="ARBA00008085"/>
    </source>
</evidence>
<keyword evidence="8" id="KW-0289">Folate biosynthesis</keyword>
<dbReference type="InterPro" id="IPR020602">
    <property type="entry name" value="GTP_CycHdrlase_I_dom"/>
</dbReference>